<dbReference type="Proteomes" id="UP001219219">
    <property type="component" value="Chromosome"/>
</dbReference>
<organism evidence="2 4">
    <name type="scientific">Escherichia albertii</name>
    <dbReference type="NCBI Taxonomy" id="208962"/>
    <lineage>
        <taxon>Bacteria</taxon>
        <taxon>Pseudomonadati</taxon>
        <taxon>Pseudomonadota</taxon>
        <taxon>Gammaproteobacteria</taxon>
        <taxon>Enterobacterales</taxon>
        <taxon>Enterobacteriaceae</taxon>
        <taxon>Escherichia</taxon>
    </lineage>
</organism>
<evidence type="ECO:0000313" key="4">
    <source>
        <dbReference type="Proteomes" id="UP001219219"/>
    </source>
</evidence>
<dbReference type="GeneID" id="89519484"/>
<dbReference type="Proteomes" id="UP000663211">
    <property type="component" value="Chromosome"/>
</dbReference>
<reference evidence="2" key="2">
    <citation type="submission" date="2023-02" db="EMBL/GenBank/DDBJ databases">
        <title>Escherichia albertii as a potential enteropathogen in the light of epidemiological and genomic studies.</title>
        <authorList>
            <person name="Leszczynska K."/>
            <person name="Swiecicka I."/>
            <person name="Daniluk T."/>
            <person name="Lebensztejn D."/>
            <person name="Chmielewska S."/>
            <person name="Leszczynska D."/>
            <person name="Gawor J."/>
            <person name="Kliber M."/>
        </authorList>
    </citation>
    <scope>NUCLEOTIDE SEQUENCE</scope>
    <source>
        <strain evidence="2">BIA_7</strain>
    </source>
</reference>
<gene>
    <name evidence="1" type="ORF">JRC44_19025</name>
    <name evidence="2" type="ORF">PS049_01530</name>
</gene>
<evidence type="ECO:0000313" key="3">
    <source>
        <dbReference type="Proteomes" id="UP000663211"/>
    </source>
</evidence>
<evidence type="ECO:0000313" key="2">
    <source>
        <dbReference type="EMBL" id="WDB31563.1"/>
    </source>
</evidence>
<sequence length="15" mass="1851">MIIKMLKMSVRKRNC</sequence>
<accession>A0A9Q7A999</accession>
<dbReference type="EMBL" id="CP070296">
    <property type="protein sequence ID" value="QST75832.1"/>
    <property type="molecule type" value="Genomic_DNA"/>
</dbReference>
<evidence type="ECO:0000313" key="1">
    <source>
        <dbReference type="EMBL" id="QST75832.1"/>
    </source>
</evidence>
<proteinExistence type="predicted"/>
<name>A0A9Q7A999_ESCAL</name>
<reference evidence="1 3" key="1">
    <citation type="submission" date="2021-03" db="EMBL/GenBank/DDBJ databases">
        <title>Comparative genomics of Chinese and international isolates of Escherichia albertii: population structure and evolution of virulence and antimicrobial resistance.</title>
        <authorList>
            <person name="Wang H."/>
            <person name="Xiong Y."/>
            <person name="Luo L."/>
        </authorList>
    </citation>
    <scope>NUCLEOTIDE SEQUENCE [LARGE SCALE GENOMIC DNA]</scope>
    <source>
        <strain evidence="1 3">Sample 165</strain>
    </source>
</reference>
<protein>
    <submittedName>
        <fullName evidence="2">Uncharacterized protein</fullName>
    </submittedName>
</protein>
<dbReference type="EMBL" id="CP117562">
    <property type="protein sequence ID" value="WDB31563.1"/>
    <property type="molecule type" value="Genomic_DNA"/>
</dbReference>
<dbReference type="RefSeq" id="WP_176221587.1">
    <property type="nucleotide sequence ID" value="NZ_AP014855.1"/>
</dbReference>